<keyword evidence="10 11" id="KW-0012">Acyltransferase</keyword>
<dbReference type="SUPFAM" id="SSF53901">
    <property type="entry name" value="Thiolase-like"/>
    <property type="match status" value="2"/>
</dbReference>
<dbReference type="EMBL" id="MFIX01000140">
    <property type="protein sequence ID" value="OGG03497.1"/>
    <property type="molecule type" value="Genomic_DNA"/>
</dbReference>
<dbReference type="InterPro" id="IPR000794">
    <property type="entry name" value="Beta-ketoacyl_synthase"/>
</dbReference>
<keyword evidence="9 11" id="KW-0275">Fatty acid biosynthesis</keyword>
<comment type="caution">
    <text evidence="15">The sequence shown here is derived from an EMBL/GenBank/DDBJ whole genome shotgun (WGS) entry which is preliminary data.</text>
</comment>
<dbReference type="SMART" id="SM00825">
    <property type="entry name" value="PKS_KS"/>
    <property type="match status" value="1"/>
</dbReference>
<evidence type="ECO:0000256" key="6">
    <source>
        <dbReference type="ARBA" id="ARBA00022679"/>
    </source>
</evidence>
<comment type="catalytic activity">
    <reaction evidence="11">
        <text>(9Z)-hexadecenoyl-[ACP] + malonyl-[ACP] + H(+) = 3-oxo-(11Z)-octadecenoyl-[ACP] + holo-[ACP] + CO2</text>
        <dbReference type="Rhea" id="RHEA:55040"/>
        <dbReference type="Rhea" id="RHEA-COMP:9623"/>
        <dbReference type="Rhea" id="RHEA-COMP:9685"/>
        <dbReference type="Rhea" id="RHEA-COMP:10800"/>
        <dbReference type="Rhea" id="RHEA-COMP:14074"/>
        <dbReference type="ChEBI" id="CHEBI:15378"/>
        <dbReference type="ChEBI" id="CHEBI:16526"/>
        <dbReference type="ChEBI" id="CHEBI:64479"/>
        <dbReference type="ChEBI" id="CHEBI:78449"/>
        <dbReference type="ChEBI" id="CHEBI:83989"/>
        <dbReference type="ChEBI" id="CHEBI:138538"/>
        <dbReference type="EC" id="2.3.1.179"/>
    </reaction>
</comment>
<comment type="pathway">
    <text evidence="1 11">Lipid metabolism; fatty acid biosynthesis.</text>
</comment>
<evidence type="ECO:0000256" key="8">
    <source>
        <dbReference type="ARBA" id="ARBA00023098"/>
    </source>
</evidence>
<evidence type="ECO:0000256" key="11">
    <source>
        <dbReference type="PIRNR" id="PIRNR000447"/>
    </source>
</evidence>
<reference evidence="15 16" key="1">
    <citation type="journal article" date="2016" name="Nat. Commun.">
        <title>Thousands of microbial genomes shed light on interconnected biogeochemical processes in an aquifer system.</title>
        <authorList>
            <person name="Anantharaman K."/>
            <person name="Brown C.T."/>
            <person name="Hug L.A."/>
            <person name="Sharon I."/>
            <person name="Castelle C.J."/>
            <person name="Probst A.J."/>
            <person name="Thomas B.C."/>
            <person name="Singh A."/>
            <person name="Wilkins M.J."/>
            <person name="Karaoz U."/>
            <person name="Brodie E.L."/>
            <person name="Williams K.H."/>
            <person name="Hubbard S.S."/>
            <person name="Banfield J.F."/>
        </authorList>
    </citation>
    <scope>NUCLEOTIDE SEQUENCE [LARGE SCALE GENOMIC DNA]</scope>
</reference>
<protein>
    <recommendedName>
        <fullName evidence="4 11">3-oxoacyl-[acyl-carrier-protein] synthase 2</fullName>
        <ecNumber evidence="3 11">2.3.1.179</ecNumber>
    </recommendedName>
</protein>
<evidence type="ECO:0000256" key="4">
    <source>
        <dbReference type="ARBA" id="ARBA00014657"/>
    </source>
</evidence>
<evidence type="ECO:0000256" key="10">
    <source>
        <dbReference type="ARBA" id="ARBA00023315"/>
    </source>
</evidence>
<dbReference type="PANTHER" id="PTHR11712">
    <property type="entry name" value="POLYKETIDE SYNTHASE-RELATED"/>
    <property type="match status" value="1"/>
</dbReference>
<keyword evidence="6 11" id="KW-0808">Transferase</keyword>
<dbReference type="InterPro" id="IPR018201">
    <property type="entry name" value="Ketoacyl_synth_AS"/>
</dbReference>
<dbReference type="PROSITE" id="PS00606">
    <property type="entry name" value="KS3_1"/>
    <property type="match status" value="1"/>
</dbReference>
<dbReference type="AlphaFoldDB" id="A0A1F5YU47"/>
<feature type="domain" description="Ketosynthase family 3 (KS3)" evidence="14">
    <location>
        <begin position="2"/>
        <end position="412"/>
    </location>
</feature>
<dbReference type="PIRSF" id="PIRSF000447">
    <property type="entry name" value="KAS_II"/>
    <property type="match status" value="1"/>
</dbReference>
<evidence type="ECO:0000256" key="9">
    <source>
        <dbReference type="ARBA" id="ARBA00023160"/>
    </source>
</evidence>
<evidence type="ECO:0000256" key="7">
    <source>
        <dbReference type="ARBA" id="ARBA00022832"/>
    </source>
</evidence>
<dbReference type="Pfam" id="PF00109">
    <property type="entry name" value="ketoacyl-synt"/>
    <property type="match status" value="1"/>
</dbReference>
<evidence type="ECO:0000256" key="5">
    <source>
        <dbReference type="ARBA" id="ARBA00022516"/>
    </source>
</evidence>
<dbReference type="UniPathway" id="UPA00094"/>
<dbReference type="PANTHER" id="PTHR11712:SF336">
    <property type="entry name" value="3-OXOACYL-[ACYL-CARRIER-PROTEIN] SYNTHASE, MITOCHONDRIAL"/>
    <property type="match status" value="1"/>
</dbReference>
<dbReference type="NCBIfam" id="NF005589">
    <property type="entry name" value="PRK07314.1"/>
    <property type="match status" value="1"/>
</dbReference>
<dbReference type="InterPro" id="IPR016039">
    <property type="entry name" value="Thiolase-like"/>
</dbReference>
<comment type="catalytic activity">
    <reaction evidence="11">
        <text>a fatty acyl-[ACP] + malonyl-[ACP] + H(+) = a 3-oxoacyl-[ACP] + holo-[ACP] + CO2</text>
        <dbReference type="Rhea" id="RHEA:22836"/>
        <dbReference type="Rhea" id="RHEA-COMP:9623"/>
        <dbReference type="Rhea" id="RHEA-COMP:9685"/>
        <dbReference type="Rhea" id="RHEA-COMP:9916"/>
        <dbReference type="Rhea" id="RHEA-COMP:14125"/>
        <dbReference type="ChEBI" id="CHEBI:15378"/>
        <dbReference type="ChEBI" id="CHEBI:16526"/>
        <dbReference type="ChEBI" id="CHEBI:64479"/>
        <dbReference type="ChEBI" id="CHEBI:78449"/>
        <dbReference type="ChEBI" id="CHEBI:78776"/>
        <dbReference type="ChEBI" id="CHEBI:138651"/>
    </reaction>
</comment>
<dbReference type="CDD" id="cd00834">
    <property type="entry name" value="KAS_I_II"/>
    <property type="match status" value="1"/>
</dbReference>
<gene>
    <name evidence="15" type="ORF">A3F83_09030</name>
</gene>
<evidence type="ECO:0000256" key="12">
    <source>
        <dbReference type="PIRSR" id="PIRSR000447-1"/>
    </source>
</evidence>
<dbReference type="InterPro" id="IPR020841">
    <property type="entry name" value="PKS_Beta-ketoAc_synthase_dom"/>
</dbReference>
<evidence type="ECO:0000256" key="13">
    <source>
        <dbReference type="RuleBase" id="RU003694"/>
    </source>
</evidence>
<dbReference type="STRING" id="1817867.A3F83_09030"/>
<evidence type="ECO:0000313" key="15">
    <source>
        <dbReference type="EMBL" id="OGG03497.1"/>
    </source>
</evidence>
<evidence type="ECO:0000256" key="3">
    <source>
        <dbReference type="ARBA" id="ARBA00012356"/>
    </source>
</evidence>
<evidence type="ECO:0000313" key="16">
    <source>
        <dbReference type="Proteomes" id="UP000179129"/>
    </source>
</evidence>
<dbReference type="GO" id="GO:0004315">
    <property type="term" value="F:3-oxoacyl-[acyl-carrier-protein] synthase activity"/>
    <property type="evidence" value="ECO:0007669"/>
    <property type="project" value="UniProtKB-UniRule"/>
</dbReference>
<feature type="active site" description="For beta-ketoacyl synthase activity" evidence="12">
    <location>
        <position position="164"/>
    </location>
</feature>
<dbReference type="EC" id="2.3.1.179" evidence="3 11"/>
<dbReference type="PROSITE" id="PS52004">
    <property type="entry name" value="KS3_2"/>
    <property type="match status" value="1"/>
</dbReference>
<evidence type="ECO:0000256" key="1">
    <source>
        <dbReference type="ARBA" id="ARBA00005194"/>
    </source>
</evidence>
<comment type="similarity">
    <text evidence="2 11 13">Belongs to the thiolase-like superfamily. Beta-ketoacyl-ACP synthases family.</text>
</comment>
<name>A0A1F5YU47_9BACT</name>
<keyword evidence="7" id="KW-0276">Fatty acid metabolism</keyword>
<dbReference type="InterPro" id="IPR017568">
    <property type="entry name" value="3-oxoacyl-ACP_synth-2"/>
</dbReference>
<organism evidence="15 16">
    <name type="scientific">Candidatus Glassbacteria bacterium RIFCSPLOWO2_12_FULL_58_11</name>
    <dbReference type="NCBI Taxonomy" id="1817867"/>
    <lineage>
        <taxon>Bacteria</taxon>
        <taxon>Candidatus Glassiibacteriota</taxon>
    </lineage>
</organism>
<dbReference type="GO" id="GO:0006633">
    <property type="term" value="P:fatty acid biosynthetic process"/>
    <property type="evidence" value="ECO:0007669"/>
    <property type="project" value="UniProtKB-UniRule"/>
</dbReference>
<dbReference type="NCBIfam" id="NF004970">
    <property type="entry name" value="PRK06333.1"/>
    <property type="match status" value="1"/>
</dbReference>
<dbReference type="InterPro" id="IPR014030">
    <property type="entry name" value="Ketoacyl_synth_N"/>
</dbReference>
<accession>A0A1F5YU47</accession>
<dbReference type="Proteomes" id="UP000179129">
    <property type="component" value="Unassembled WGS sequence"/>
</dbReference>
<dbReference type="InterPro" id="IPR014031">
    <property type="entry name" value="Ketoacyl_synth_C"/>
</dbReference>
<keyword evidence="8" id="KW-0443">Lipid metabolism</keyword>
<comment type="function">
    <text evidence="11">Involved in the type II fatty acid elongation cycle. Catalyzes the elongation of a wide range of acyl-ACP by the addition of two carbons from malonyl-ACP to an acyl acceptor. Can efficiently catalyze the conversion of palmitoleoyl-ACP (cis-hexadec-9-enoyl-ACP) to cis-vaccenoyl-ACP (cis-octadec-11-enoyl-ACP), an essential step in the thermal regulation of fatty acid composition.</text>
</comment>
<dbReference type="GO" id="GO:0005829">
    <property type="term" value="C:cytosol"/>
    <property type="evidence" value="ECO:0007669"/>
    <property type="project" value="TreeGrafter"/>
</dbReference>
<sequence length="413" mass="44134">MARRVVITGVGAVTPLGNDVKTSWEGLLEGRSGIDTIKAFDASLFETRFAGELKGFDPQKYMDRKEVNRTDKFVHFAVAASTMALEDSGDKITDPAERERFGVIIGSGIGGIETHETQHSRYLKGGPGRISPFYVPMMISDMAAGYVSIHFQAKGPNFCTVSACASAGHAVGMAFRSIKYGESDMMLTGGTESSITQMGLGGFCACKALSTRNEDPQSASRPFDKTRDGFVLGDGAGILFLEEYERARARGARIYAEVVGVGSTADAYHITAPAEQGEGAQRAMKAALAEAKLNSEDIDYINAHGTSTEHNDATETFAIKKVFGDRARDGLVVSSTKSMTGHLLGAAGGIEAIFSALTIYHGVVPPTINYRHPDPECDLDYCPNEARRMNVSAALSNSFGFGGHNVTIALKKV</sequence>
<dbReference type="FunFam" id="3.40.47.10:FF:000009">
    <property type="entry name" value="3-oxoacyl-[acyl-carrier-protein] synthase 2"/>
    <property type="match status" value="1"/>
</dbReference>
<dbReference type="Gene3D" id="3.40.47.10">
    <property type="match status" value="1"/>
</dbReference>
<keyword evidence="5 11" id="KW-0444">Lipid biosynthesis</keyword>
<proteinExistence type="inferred from homology"/>
<dbReference type="Pfam" id="PF02801">
    <property type="entry name" value="Ketoacyl-synt_C"/>
    <property type="match status" value="1"/>
</dbReference>
<dbReference type="NCBIfam" id="TIGR03150">
    <property type="entry name" value="fabF"/>
    <property type="match status" value="1"/>
</dbReference>
<evidence type="ECO:0000259" key="14">
    <source>
        <dbReference type="PROSITE" id="PS52004"/>
    </source>
</evidence>
<evidence type="ECO:0000256" key="2">
    <source>
        <dbReference type="ARBA" id="ARBA00008467"/>
    </source>
</evidence>